<proteinExistence type="predicted"/>
<accession>A0A6G9RWC2</accession>
<organism evidence="2 3">
    <name type="scientific">Halorubrum virus Serpecor1</name>
    <dbReference type="NCBI Taxonomy" id="2721757"/>
    <lineage>
        <taxon>Viruses</taxon>
        <taxon>Duplodnaviria</taxon>
        <taxon>Heunggongvirae</taxon>
        <taxon>Uroviricota</taxon>
        <taxon>Caudoviricetes</taxon>
        <taxon>Thumleimavirales</taxon>
        <taxon>Hafunaviridae</taxon>
        <taxon>Haloferacalesvirus</taxon>
        <taxon>Haloferacalesvirus serpentinense</taxon>
        <taxon>Haloferacalesvirus Serpecor1</taxon>
    </lineage>
</organism>
<feature type="region of interest" description="Disordered" evidence="1">
    <location>
        <begin position="1"/>
        <end position="39"/>
    </location>
</feature>
<reference evidence="2 3" key="1">
    <citation type="journal article" date="2020" name="Genes (Basel)">
        <title>Comparative Genomics of Two New HF1-like Haloviruses.</title>
        <authorList>
            <person name="Dyall-Smith M."/>
            <person name="Tang S.L."/>
            <person name="Russ B."/>
            <person name="Chiang P.W."/>
            <person name="Pfeiffer F."/>
        </authorList>
    </citation>
    <scope>NUCLEOTIDE SEQUENCE [LARGE SCALE GENOMIC DNA]</scope>
</reference>
<evidence type="ECO:0000313" key="3">
    <source>
        <dbReference type="Proteomes" id="UP000501054"/>
    </source>
</evidence>
<evidence type="ECO:0000256" key="1">
    <source>
        <dbReference type="SAM" id="MobiDB-lite"/>
    </source>
</evidence>
<name>A0A6G9RWC2_9CAUD</name>
<gene>
    <name evidence="2" type="ORF">HrrSp1_590</name>
</gene>
<dbReference type="EMBL" id="MN901521">
    <property type="protein sequence ID" value="QIR31279.1"/>
    <property type="molecule type" value="Genomic_DNA"/>
</dbReference>
<protein>
    <submittedName>
        <fullName evidence="2">Uncharacterized protein</fullName>
    </submittedName>
</protein>
<dbReference type="Proteomes" id="UP000501054">
    <property type="component" value="Segment"/>
</dbReference>
<sequence>MTTLEDTLTDDEKDNIEKAERKSKRSKTKYGDLLPEDDE</sequence>
<keyword evidence="3" id="KW-1185">Reference proteome</keyword>
<evidence type="ECO:0000313" key="2">
    <source>
        <dbReference type="EMBL" id="QIR31279.1"/>
    </source>
</evidence>